<gene>
    <name evidence="2" type="ORF">OESDEN_12285</name>
</gene>
<evidence type="ECO:0000313" key="2">
    <source>
        <dbReference type="EMBL" id="KHJ87927.1"/>
    </source>
</evidence>
<dbReference type="AlphaFoldDB" id="A0A0B1SWM2"/>
<sequence>MAKLRLGFGVVIIFAFILTLIALFTPGWRSYEGDGAPDFGIVSYQCGDGNRKVPDWECSKWAHSKATHEKVTLGLVIVACILQAVAIGCFFALFSPRLRLGVPTAGICALAFLCLFVAILVFGVRYRSKVAYMTSVSFELLANIYLGYAYWIAVVATFFPLLAAIIAGGLIGDHHHMPID</sequence>
<dbReference type="Pfam" id="PF06653">
    <property type="entry name" value="Claudin_3"/>
    <property type="match status" value="1"/>
</dbReference>
<evidence type="ECO:0008006" key="4">
    <source>
        <dbReference type="Google" id="ProtNLM"/>
    </source>
</evidence>
<dbReference type="Proteomes" id="UP000053660">
    <property type="component" value="Unassembled WGS sequence"/>
</dbReference>
<accession>A0A0B1SWM2</accession>
<feature type="transmembrane region" description="Helical" evidence="1">
    <location>
        <begin position="71"/>
        <end position="94"/>
    </location>
</feature>
<feature type="transmembrane region" description="Helical" evidence="1">
    <location>
        <begin position="145"/>
        <end position="171"/>
    </location>
</feature>
<keyword evidence="3" id="KW-1185">Reference proteome</keyword>
<keyword evidence="1" id="KW-1133">Transmembrane helix</keyword>
<evidence type="ECO:0000313" key="3">
    <source>
        <dbReference type="Proteomes" id="UP000053660"/>
    </source>
</evidence>
<keyword evidence="1" id="KW-0812">Transmembrane</keyword>
<dbReference type="PANTHER" id="PTHR21284:SF12">
    <property type="entry name" value="EG:80H7.2 PROTEIN"/>
    <property type="match status" value="1"/>
</dbReference>
<feature type="transmembrane region" description="Helical" evidence="1">
    <location>
        <begin position="6"/>
        <end position="24"/>
    </location>
</feature>
<proteinExistence type="predicted"/>
<keyword evidence="1" id="KW-0472">Membrane</keyword>
<feature type="transmembrane region" description="Helical" evidence="1">
    <location>
        <begin position="100"/>
        <end position="124"/>
    </location>
</feature>
<protein>
    <recommendedName>
        <fullName evidence="4">Clc-like protein</fullName>
    </recommendedName>
</protein>
<dbReference type="InterPro" id="IPR009545">
    <property type="entry name" value="Claudin-like"/>
</dbReference>
<evidence type="ECO:0000256" key="1">
    <source>
        <dbReference type="SAM" id="Phobius"/>
    </source>
</evidence>
<organism evidence="2 3">
    <name type="scientific">Oesophagostomum dentatum</name>
    <name type="common">Nodular worm</name>
    <dbReference type="NCBI Taxonomy" id="61180"/>
    <lineage>
        <taxon>Eukaryota</taxon>
        <taxon>Metazoa</taxon>
        <taxon>Ecdysozoa</taxon>
        <taxon>Nematoda</taxon>
        <taxon>Chromadorea</taxon>
        <taxon>Rhabditida</taxon>
        <taxon>Rhabditina</taxon>
        <taxon>Rhabditomorpha</taxon>
        <taxon>Strongyloidea</taxon>
        <taxon>Strongylidae</taxon>
        <taxon>Oesophagostomum</taxon>
    </lineage>
</organism>
<dbReference type="Gene3D" id="1.20.140.150">
    <property type="match status" value="1"/>
</dbReference>
<dbReference type="OrthoDB" id="5858939at2759"/>
<name>A0A0B1SWM2_OESDE</name>
<reference evidence="2 3" key="1">
    <citation type="submission" date="2014-03" db="EMBL/GenBank/DDBJ databases">
        <title>Draft genome of the hookworm Oesophagostomum dentatum.</title>
        <authorList>
            <person name="Mitreva M."/>
        </authorList>
    </citation>
    <scope>NUCLEOTIDE SEQUENCE [LARGE SCALE GENOMIC DNA]</scope>
    <source>
        <strain evidence="2 3">OD-Hann</strain>
    </source>
</reference>
<dbReference type="PANTHER" id="PTHR21284">
    <property type="entry name" value="EG:80H7.2 PROTEIN"/>
    <property type="match status" value="1"/>
</dbReference>
<dbReference type="EMBL" id="KN556756">
    <property type="protein sequence ID" value="KHJ87927.1"/>
    <property type="molecule type" value="Genomic_DNA"/>
</dbReference>